<feature type="region of interest" description="Disordered" evidence="1">
    <location>
        <begin position="179"/>
        <end position="204"/>
    </location>
</feature>
<evidence type="ECO:0000313" key="2">
    <source>
        <dbReference type="EMBL" id="CAK7272603.1"/>
    </source>
</evidence>
<evidence type="ECO:0000256" key="1">
    <source>
        <dbReference type="SAM" id="MobiDB-lite"/>
    </source>
</evidence>
<gene>
    <name evidence="2" type="ORF">SEPCBS119000_005213</name>
</gene>
<reference evidence="2 3" key="1">
    <citation type="submission" date="2024-01" db="EMBL/GenBank/DDBJ databases">
        <authorList>
            <person name="Allen C."/>
            <person name="Tagirdzhanova G."/>
        </authorList>
    </citation>
    <scope>NUCLEOTIDE SEQUENCE [LARGE SCALE GENOMIC DNA]</scope>
    <source>
        <strain evidence="2 3">CBS 119000</strain>
    </source>
</reference>
<protein>
    <submittedName>
        <fullName evidence="2">Uncharacterized protein</fullName>
    </submittedName>
</protein>
<dbReference type="EMBL" id="CAWUON010000092">
    <property type="protein sequence ID" value="CAK7272603.1"/>
    <property type="molecule type" value="Genomic_DNA"/>
</dbReference>
<proteinExistence type="predicted"/>
<evidence type="ECO:0000313" key="3">
    <source>
        <dbReference type="Proteomes" id="UP001642502"/>
    </source>
</evidence>
<accession>A0ABP0DWD0</accession>
<sequence>MTSIVSQTGADPPGITALTSDSQGCLQPQQAFAQNETLYASGCRELDCRVFGGCLYEGLGGGLVGLSAEGDVGLMLSLQVAVHRLHQNATATARLITTVPVEQVVRLLKGILRSHIWSATDDQGVNVTKAEKIKLPPSTRASILGRVLLSRVYGHDDLQAVLGELEECAPFQRLWSTDNSLPKTRSPQAKEGGETGDNGITSSSPPEIVIFTEIDHHFKWMRLQSNGGRLYELYGQLMRRLRALTTVSTDSGAHNRRRLIFVLTGTLMRRPAGSFSTASLATSASSSYLDGASDRQQAVQKEVADPDAVYRLALATLQRGLHSSRPDVLRLCCDELRKAQCIEPRYKVLMDYYCSLHICLTRLPGSLVDMWAGEEGSSTGPADSALWVATVESDEAEVSHRAGDRVGVIYQSHGTVRDASTS</sequence>
<name>A0ABP0DWD0_9PEZI</name>
<keyword evidence="3" id="KW-1185">Reference proteome</keyword>
<dbReference type="Proteomes" id="UP001642502">
    <property type="component" value="Unassembled WGS sequence"/>
</dbReference>
<organism evidence="2 3">
    <name type="scientific">Sporothrix epigloea</name>
    <dbReference type="NCBI Taxonomy" id="1892477"/>
    <lineage>
        <taxon>Eukaryota</taxon>
        <taxon>Fungi</taxon>
        <taxon>Dikarya</taxon>
        <taxon>Ascomycota</taxon>
        <taxon>Pezizomycotina</taxon>
        <taxon>Sordariomycetes</taxon>
        <taxon>Sordariomycetidae</taxon>
        <taxon>Ophiostomatales</taxon>
        <taxon>Ophiostomataceae</taxon>
        <taxon>Sporothrix</taxon>
    </lineage>
</organism>
<comment type="caution">
    <text evidence="2">The sequence shown here is derived from an EMBL/GenBank/DDBJ whole genome shotgun (WGS) entry which is preliminary data.</text>
</comment>